<dbReference type="Pfam" id="PF00501">
    <property type="entry name" value="AMP-binding"/>
    <property type="match status" value="1"/>
</dbReference>
<organism evidence="2 3">
    <name type="scientific">Pseudomonas syringae pv. japonica str. M301072</name>
    <dbReference type="NCBI Taxonomy" id="629262"/>
    <lineage>
        <taxon>Bacteria</taxon>
        <taxon>Pseudomonadati</taxon>
        <taxon>Pseudomonadota</taxon>
        <taxon>Gammaproteobacteria</taxon>
        <taxon>Pseudomonadales</taxon>
        <taxon>Pseudomonadaceae</taxon>
        <taxon>Pseudomonas</taxon>
        <taxon>Pseudomonas syringae</taxon>
    </lineage>
</organism>
<protein>
    <submittedName>
        <fullName evidence="2">Amino acid adenylation</fullName>
    </submittedName>
</protein>
<dbReference type="AlphaFoldDB" id="F3FZ50"/>
<dbReference type="SUPFAM" id="SSF56801">
    <property type="entry name" value="Acetyl-CoA synthetase-like"/>
    <property type="match status" value="1"/>
</dbReference>
<sequence length="45" mass="4903">RRANHIARQLLQLGVQPDERVAICAERSLDMIVGLLGVLKSGAAY</sequence>
<dbReference type="Gene3D" id="3.40.50.980">
    <property type="match status" value="1"/>
</dbReference>
<dbReference type="PANTHER" id="PTHR45527:SF1">
    <property type="entry name" value="FATTY ACID SYNTHASE"/>
    <property type="match status" value="1"/>
</dbReference>
<evidence type="ECO:0000313" key="2">
    <source>
        <dbReference type="EMBL" id="EGH35492.1"/>
    </source>
</evidence>
<accession>F3FZ50</accession>
<comment type="caution">
    <text evidence="2">The sequence shown here is derived from an EMBL/GenBank/DDBJ whole genome shotgun (WGS) entry which is preliminary data.</text>
</comment>
<dbReference type="Proteomes" id="UP000004471">
    <property type="component" value="Unassembled WGS sequence"/>
</dbReference>
<dbReference type="PANTHER" id="PTHR45527">
    <property type="entry name" value="NONRIBOSOMAL PEPTIDE SYNTHETASE"/>
    <property type="match status" value="1"/>
</dbReference>
<feature type="non-terminal residue" evidence="2">
    <location>
        <position position="1"/>
    </location>
</feature>
<dbReference type="GO" id="GO:0043041">
    <property type="term" value="P:amino acid activation for nonribosomal peptide biosynthetic process"/>
    <property type="evidence" value="ECO:0007669"/>
    <property type="project" value="TreeGrafter"/>
</dbReference>
<proteinExistence type="predicted"/>
<dbReference type="GO" id="GO:0005737">
    <property type="term" value="C:cytoplasm"/>
    <property type="evidence" value="ECO:0007669"/>
    <property type="project" value="TreeGrafter"/>
</dbReference>
<dbReference type="GO" id="GO:0031177">
    <property type="term" value="F:phosphopantetheine binding"/>
    <property type="evidence" value="ECO:0007669"/>
    <property type="project" value="TreeGrafter"/>
</dbReference>
<dbReference type="GO" id="GO:0044550">
    <property type="term" value="P:secondary metabolite biosynthetic process"/>
    <property type="evidence" value="ECO:0007669"/>
    <property type="project" value="TreeGrafter"/>
</dbReference>
<feature type="non-terminal residue" evidence="2">
    <location>
        <position position="45"/>
    </location>
</feature>
<feature type="domain" description="AMP-dependent synthetase/ligase" evidence="1">
    <location>
        <begin position="1"/>
        <end position="45"/>
    </location>
</feature>
<name>F3FZ50_PSESX</name>
<gene>
    <name evidence="2" type="ORF">PSYJA_43346</name>
</gene>
<dbReference type="InterPro" id="IPR000873">
    <property type="entry name" value="AMP-dep_synth/lig_dom"/>
</dbReference>
<dbReference type="EMBL" id="AEAH01003687">
    <property type="protein sequence ID" value="EGH35492.1"/>
    <property type="molecule type" value="Genomic_DNA"/>
</dbReference>
<reference evidence="2 3" key="1">
    <citation type="journal article" date="2011" name="PLoS Pathog.">
        <title>Dynamic evolution of pathogenicity revealed by sequencing and comparative genomics of 19 Pseudomonas syringae isolates.</title>
        <authorList>
            <person name="Baltrus D.A."/>
            <person name="Nishimura M.T."/>
            <person name="Romanchuk A."/>
            <person name="Chang J.H."/>
            <person name="Mukhtar M.S."/>
            <person name="Cherkis K."/>
            <person name="Roach J."/>
            <person name="Grant S.R."/>
            <person name="Jones C.D."/>
            <person name="Dangl J.L."/>
        </authorList>
    </citation>
    <scope>NUCLEOTIDE SEQUENCE [LARGE SCALE GENOMIC DNA]</scope>
    <source>
        <strain evidence="3">M301072PT</strain>
    </source>
</reference>
<evidence type="ECO:0000313" key="3">
    <source>
        <dbReference type="Proteomes" id="UP000004471"/>
    </source>
</evidence>
<evidence type="ECO:0000259" key="1">
    <source>
        <dbReference type="Pfam" id="PF00501"/>
    </source>
</evidence>